<dbReference type="Proteomes" id="UP000298061">
    <property type="component" value="Unassembled WGS sequence"/>
</dbReference>
<evidence type="ECO:0000256" key="1">
    <source>
        <dbReference type="SAM" id="Phobius"/>
    </source>
</evidence>
<evidence type="ECO:0000313" key="2">
    <source>
        <dbReference type="EMBL" id="TFY80960.1"/>
    </source>
</evidence>
<evidence type="ECO:0000313" key="3">
    <source>
        <dbReference type="Proteomes" id="UP000298061"/>
    </source>
</evidence>
<feature type="transmembrane region" description="Helical" evidence="1">
    <location>
        <begin position="134"/>
        <end position="159"/>
    </location>
</feature>
<organism evidence="2 3">
    <name type="scientific">Hericium alpestre</name>
    <dbReference type="NCBI Taxonomy" id="135208"/>
    <lineage>
        <taxon>Eukaryota</taxon>
        <taxon>Fungi</taxon>
        <taxon>Dikarya</taxon>
        <taxon>Basidiomycota</taxon>
        <taxon>Agaricomycotina</taxon>
        <taxon>Agaricomycetes</taxon>
        <taxon>Russulales</taxon>
        <taxon>Hericiaceae</taxon>
        <taxon>Hericium</taxon>
    </lineage>
</organism>
<gene>
    <name evidence="2" type="ORF">EWM64_g3049</name>
</gene>
<name>A0A4Z0A3C2_9AGAM</name>
<keyword evidence="1" id="KW-0812">Transmembrane</keyword>
<keyword evidence="3" id="KW-1185">Reference proteome</keyword>
<keyword evidence="1" id="KW-1133">Transmembrane helix</keyword>
<accession>A0A4Z0A3C2</accession>
<feature type="transmembrane region" description="Helical" evidence="1">
    <location>
        <begin position="18"/>
        <end position="36"/>
    </location>
</feature>
<dbReference type="AlphaFoldDB" id="A0A4Z0A3C2"/>
<keyword evidence="1" id="KW-0472">Membrane</keyword>
<reference evidence="2 3" key="1">
    <citation type="submission" date="2019-02" db="EMBL/GenBank/DDBJ databases">
        <title>Genome sequencing of the rare red list fungi Hericium alpestre (H. flagellum).</title>
        <authorList>
            <person name="Buettner E."/>
            <person name="Kellner H."/>
        </authorList>
    </citation>
    <scope>NUCLEOTIDE SEQUENCE [LARGE SCALE GENOMIC DNA]</scope>
    <source>
        <strain evidence="2 3">DSM 108284</strain>
    </source>
</reference>
<feature type="transmembrane region" description="Helical" evidence="1">
    <location>
        <begin position="210"/>
        <end position="228"/>
    </location>
</feature>
<dbReference type="OrthoDB" id="3265563at2759"/>
<feature type="transmembrane region" description="Helical" evidence="1">
    <location>
        <begin position="43"/>
        <end position="68"/>
    </location>
</feature>
<feature type="transmembrane region" description="Helical" evidence="1">
    <location>
        <begin position="180"/>
        <end position="204"/>
    </location>
</feature>
<dbReference type="EMBL" id="SFCI01000266">
    <property type="protein sequence ID" value="TFY80960.1"/>
    <property type="molecule type" value="Genomic_DNA"/>
</dbReference>
<sequence length="311" mass="33576">MCGEQEYRTILASLWTEAVLYGLYFSLFAASVYILVQKNPNRRYLAVTIAMFVFTTGVTLAHFILILLTPINTTTGERHDAVPSAVLLLGTTVCNLAVVGYESRFYVFIREAFYGKASGDVMTQVALHKSAGQFSAAATILSLVLTIVTTSLIAVRIWLMARDIQKTMGRSAGSKYRTAIAIIVESGALYSASLILSFITGFFITVDSTIFAVFLNHTLSIAPTLVIVRVGMGQGFENVQDSAHSSGLQNMVSGSKAGTGTLSALHFRTMQETGSETSSIAEDEYASGNWQKQPAFLGEKEKAADNVGMVV</sequence>
<proteinExistence type="predicted"/>
<comment type="caution">
    <text evidence="2">The sequence shown here is derived from an EMBL/GenBank/DDBJ whole genome shotgun (WGS) entry which is preliminary data.</text>
</comment>
<protein>
    <submittedName>
        <fullName evidence="2">Uncharacterized protein</fullName>
    </submittedName>
</protein>